<proteinExistence type="predicted"/>
<sequence>MRMLRTIVLDILIFILVNVLCFSMLCPSIINSAIQNDEITQEMTNKVMTVINQYTYRLPDITIKKIQADISQSESMTALTSKYSQAIIKQMATGEENKEDMTPYINNLAQECFEIVEKDTDITLPNILKTSLTKLISSGLISQGIDQYVDNYISQQSPKRLKMIQFFYQLTLDSNRMIMGVILIVLCLIQLIVDKLYGLTALGVTGVLSGLCVSYIMPLAISEGASSYLNRTVIFDPSILRTPGMMICGISVVVVIIAQLIMGKTARKLI</sequence>
<reference evidence="2 5" key="1">
    <citation type="submission" date="2021-06" db="EMBL/GenBank/DDBJ databases">
        <title>Collection of gut derived symbiotic bacterial strains cultured from healthy donors.</title>
        <authorList>
            <person name="Lin H."/>
            <person name="Littmann E."/>
            <person name="Pamer E.G."/>
        </authorList>
    </citation>
    <scope>NUCLEOTIDE SEQUENCE</scope>
    <source>
        <strain evidence="3 5">MSK.21.70</strain>
        <strain evidence="2">MSK.21.82</strain>
    </source>
</reference>
<dbReference type="EMBL" id="JAHOEF010000074">
    <property type="protein sequence ID" value="MBV3383413.1"/>
    <property type="molecule type" value="Genomic_DNA"/>
</dbReference>
<dbReference type="AlphaFoldDB" id="A0AAW4N2J4"/>
<keyword evidence="1" id="KW-1133">Transmembrane helix</keyword>
<evidence type="ECO:0000313" key="3">
    <source>
        <dbReference type="EMBL" id="MBV3393445.1"/>
    </source>
</evidence>
<organism evidence="2 4">
    <name type="scientific">Catenibacterium mitsuokai</name>
    <dbReference type="NCBI Taxonomy" id="100886"/>
    <lineage>
        <taxon>Bacteria</taxon>
        <taxon>Bacillati</taxon>
        <taxon>Bacillota</taxon>
        <taxon>Erysipelotrichia</taxon>
        <taxon>Erysipelotrichales</taxon>
        <taxon>Coprobacillaceae</taxon>
        <taxon>Catenibacterium</taxon>
    </lineage>
</organism>
<evidence type="ECO:0000313" key="5">
    <source>
        <dbReference type="Proteomes" id="UP001197492"/>
    </source>
</evidence>
<feature type="transmembrane region" description="Helical" evidence="1">
    <location>
        <begin position="177"/>
        <end position="193"/>
    </location>
</feature>
<keyword evidence="5" id="KW-1185">Reference proteome</keyword>
<evidence type="ECO:0000256" key="1">
    <source>
        <dbReference type="SAM" id="Phobius"/>
    </source>
</evidence>
<feature type="transmembrane region" description="Helical" evidence="1">
    <location>
        <begin position="241"/>
        <end position="262"/>
    </location>
</feature>
<keyword evidence="1" id="KW-0812">Transmembrane</keyword>
<keyword evidence="1" id="KW-0472">Membrane</keyword>
<evidence type="ECO:0000313" key="2">
    <source>
        <dbReference type="EMBL" id="MBV3383413.1"/>
    </source>
</evidence>
<feature type="transmembrane region" description="Helical" evidence="1">
    <location>
        <begin position="200"/>
        <end position="221"/>
    </location>
</feature>
<dbReference type="Proteomes" id="UP001197492">
    <property type="component" value="Unassembled WGS sequence"/>
</dbReference>
<feature type="transmembrane region" description="Helical" evidence="1">
    <location>
        <begin position="7"/>
        <end position="30"/>
    </location>
</feature>
<comment type="caution">
    <text evidence="2">The sequence shown here is derived from an EMBL/GenBank/DDBJ whole genome shotgun (WGS) entry which is preliminary data.</text>
</comment>
<accession>A0AAW4N2J4</accession>
<name>A0AAW4N2J4_9FIRM</name>
<evidence type="ECO:0000313" key="4">
    <source>
        <dbReference type="Proteomes" id="UP001196408"/>
    </source>
</evidence>
<protein>
    <submittedName>
        <fullName evidence="2">Uncharacterized protein</fullName>
    </submittedName>
</protein>
<dbReference type="RefSeq" id="WP_217748105.1">
    <property type="nucleotide sequence ID" value="NZ_JAHOEB010000074.1"/>
</dbReference>
<dbReference type="EMBL" id="JAHOEL010000074">
    <property type="protein sequence ID" value="MBV3393445.1"/>
    <property type="molecule type" value="Genomic_DNA"/>
</dbReference>
<dbReference type="Proteomes" id="UP001196408">
    <property type="component" value="Unassembled WGS sequence"/>
</dbReference>
<gene>
    <name evidence="2" type="ORF">KSV97_09365</name>
    <name evidence="3" type="ORF">KSW06_09340</name>
</gene>